<dbReference type="EMBL" id="ML769663">
    <property type="protein sequence ID" value="KAE9390289.1"/>
    <property type="molecule type" value="Genomic_DNA"/>
</dbReference>
<evidence type="ECO:0000313" key="2">
    <source>
        <dbReference type="EMBL" id="KAE9390289.1"/>
    </source>
</evidence>
<organism evidence="2 3">
    <name type="scientific">Gymnopus androsaceus JB14</name>
    <dbReference type="NCBI Taxonomy" id="1447944"/>
    <lineage>
        <taxon>Eukaryota</taxon>
        <taxon>Fungi</taxon>
        <taxon>Dikarya</taxon>
        <taxon>Basidiomycota</taxon>
        <taxon>Agaricomycotina</taxon>
        <taxon>Agaricomycetes</taxon>
        <taxon>Agaricomycetidae</taxon>
        <taxon>Agaricales</taxon>
        <taxon>Marasmiineae</taxon>
        <taxon>Omphalotaceae</taxon>
        <taxon>Gymnopus</taxon>
    </lineage>
</organism>
<accession>A0A6A4GWR0</accession>
<reference evidence="2" key="1">
    <citation type="journal article" date="2019" name="Environ. Microbiol.">
        <title>Fungal ecological strategies reflected in gene transcription - a case study of two litter decomposers.</title>
        <authorList>
            <person name="Barbi F."/>
            <person name="Kohler A."/>
            <person name="Barry K."/>
            <person name="Baskaran P."/>
            <person name="Daum C."/>
            <person name="Fauchery L."/>
            <person name="Ihrmark K."/>
            <person name="Kuo A."/>
            <person name="LaButti K."/>
            <person name="Lipzen A."/>
            <person name="Morin E."/>
            <person name="Grigoriev I.V."/>
            <person name="Henrissat B."/>
            <person name="Lindahl B."/>
            <person name="Martin F."/>
        </authorList>
    </citation>
    <scope>NUCLEOTIDE SEQUENCE</scope>
    <source>
        <strain evidence="2">JB14</strain>
    </source>
</reference>
<evidence type="ECO:0008006" key="4">
    <source>
        <dbReference type="Google" id="ProtNLM"/>
    </source>
</evidence>
<sequence length="185" mass="19946">MIHSTNLLAFISLLIGLGAVCASPIDPRAGENLLGYIFLPAGLNTVTAMESQLAGQYMVVYANGLVPPSGVKNVGIVNIKNSHPLLAGPKAALPHVIIGQHAPFTMENFKGYTANPSTYPPATTVVICPDEPHYGLSILIPPNVRDQVEPIYEMMTVEEFGKRGPHPPAALLTMMYNLEKMHHTH</sequence>
<gene>
    <name evidence="2" type="ORF">BT96DRAFT_1024644</name>
</gene>
<feature type="signal peptide" evidence="1">
    <location>
        <begin position="1"/>
        <end position="22"/>
    </location>
</feature>
<protein>
    <recommendedName>
        <fullName evidence="4">PEBP-like protein</fullName>
    </recommendedName>
</protein>
<feature type="chain" id="PRO_5025498318" description="PEBP-like protein" evidence="1">
    <location>
        <begin position="23"/>
        <end position="185"/>
    </location>
</feature>
<proteinExistence type="predicted"/>
<keyword evidence="1" id="KW-0732">Signal</keyword>
<dbReference type="Proteomes" id="UP000799118">
    <property type="component" value="Unassembled WGS sequence"/>
</dbReference>
<evidence type="ECO:0000313" key="3">
    <source>
        <dbReference type="Proteomes" id="UP000799118"/>
    </source>
</evidence>
<evidence type="ECO:0000256" key="1">
    <source>
        <dbReference type="SAM" id="SignalP"/>
    </source>
</evidence>
<dbReference type="AlphaFoldDB" id="A0A6A4GWR0"/>
<name>A0A6A4GWR0_9AGAR</name>
<keyword evidence="3" id="KW-1185">Reference proteome</keyword>